<dbReference type="Proteomes" id="UP000722791">
    <property type="component" value="Unassembled WGS sequence"/>
</dbReference>
<name>A0A8J4D3B7_9CHLO</name>
<dbReference type="EMBL" id="BNCQ01000001">
    <property type="protein sequence ID" value="GIL94495.1"/>
    <property type="molecule type" value="Genomic_DNA"/>
</dbReference>
<dbReference type="AlphaFoldDB" id="A0A8J4D3B7"/>
<proteinExistence type="predicted"/>
<evidence type="ECO:0000313" key="2">
    <source>
        <dbReference type="EMBL" id="GIL94495.1"/>
    </source>
</evidence>
<gene>
    <name evidence="2" type="ORF">Vretimale_682</name>
</gene>
<feature type="compositionally biased region" description="Polar residues" evidence="1">
    <location>
        <begin position="301"/>
        <end position="318"/>
    </location>
</feature>
<feature type="region of interest" description="Disordered" evidence="1">
    <location>
        <begin position="298"/>
        <end position="323"/>
    </location>
</feature>
<evidence type="ECO:0000256" key="1">
    <source>
        <dbReference type="SAM" id="MobiDB-lite"/>
    </source>
</evidence>
<protein>
    <submittedName>
        <fullName evidence="2">Uncharacterized protein</fullName>
    </submittedName>
</protein>
<evidence type="ECO:0000313" key="3">
    <source>
        <dbReference type="Proteomes" id="UP000722791"/>
    </source>
</evidence>
<sequence length="434" mass="48760">MLEHSQTPLPRTTNWLDWTLQYLDPIANPTQLRDKESTHRALSALCNDISPSWLAAAREVVHRLQPQQQIRMEDRMQQQLQAPPDCTTVMAMIVRRLGWRLPGDSGIVPFYHLTVSQATQLQGGSTTEERLELLTAFVREALGVSTDSPTPPYLATNLQHFQATLARLWTAVHWENKNKETLWRLVVDGIPLPGNTHLSRVPIKPCECGSYGGDTDQPYSPRMHHFWECPIAKAVREQIDRHLRLLSPATIEGGITRQQLWPVQAPTGCEQAPWDVIAMAALSSMEYGRYCLRAATREQRQQGASTHGRQQQPQTHTAEQGPRQRAITDFFNRLGGFTQEEDEAANTHPSIYTTQPTLDNAAQTTASPLDQARARTVADFWTRLHSFAALGIPKYGWDRVGPQHPILAIVGAQLRCDSPMEITDRGAERAEQGP</sequence>
<reference evidence="2" key="1">
    <citation type="journal article" date="2021" name="Proc. Natl. Acad. Sci. U.S.A.">
        <title>Three genomes in the algal genus Volvox reveal the fate of a haploid sex-determining region after a transition to homothallism.</title>
        <authorList>
            <person name="Yamamoto K."/>
            <person name="Hamaji T."/>
            <person name="Kawai-Toyooka H."/>
            <person name="Matsuzaki R."/>
            <person name="Takahashi F."/>
            <person name="Nishimura Y."/>
            <person name="Kawachi M."/>
            <person name="Noguchi H."/>
            <person name="Minakuchi Y."/>
            <person name="Umen J.G."/>
            <person name="Toyoda A."/>
            <person name="Nozaki H."/>
        </authorList>
    </citation>
    <scope>NUCLEOTIDE SEQUENCE</scope>
    <source>
        <strain evidence="2">NIES-3785</strain>
    </source>
</reference>
<accession>A0A8J4D3B7</accession>
<comment type="caution">
    <text evidence="2">The sequence shown here is derived from an EMBL/GenBank/DDBJ whole genome shotgun (WGS) entry which is preliminary data.</text>
</comment>
<organism evidence="2 3">
    <name type="scientific">Volvox reticuliferus</name>
    <dbReference type="NCBI Taxonomy" id="1737510"/>
    <lineage>
        <taxon>Eukaryota</taxon>
        <taxon>Viridiplantae</taxon>
        <taxon>Chlorophyta</taxon>
        <taxon>core chlorophytes</taxon>
        <taxon>Chlorophyceae</taxon>
        <taxon>CS clade</taxon>
        <taxon>Chlamydomonadales</taxon>
        <taxon>Volvocaceae</taxon>
        <taxon>Volvox</taxon>
    </lineage>
</organism>